<gene>
    <name evidence="1" type="ORF">CEXT_566521</name>
</gene>
<keyword evidence="2" id="KW-1185">Reference proteome</keyword>
<evidence type="ECO:0000313" key="2">
    <source>
        <dbReference type="Proteomes" id="UP001054945"/>
    </source>
</evidence>
<organism evidence="1 2">
    <name type="scientific">Caerostris extrusa</name>
    <name type="common">Bark spider</name>
    <name type="synonym">Caerostris bankana</name>
    <dbReference type="NCBI Taxonomy" id="172846"/>
    <lineage>
        <taxon>Eukaryota</taxon>
        <taxon>Metazoa</taxon>
        <taxon>Ecdysozoa</taxon>
        <taxon>Arthropoda</taxon>
        <taxon>Chelicerata</taxon>
        <taxon>Arachnida</taxon>
        <taxon>Araneae</taxon>
        <taxon>Araneomorphae</taxon>
        <taxon>Entelegynae</taxon>
        <taxon>Araneoidea</taxon>
        <taxon>Araneidae</taxon>
        <taxon>Caerostris</taxon>
    </lineage>
</organism>
<evidence type="ECO:0000313" key="1">
    <source>
        <dbReference type="EMBL" id="GIY87060.1"/>
    </source>
</evidence>
<accession>A0AAV4WZB4</accession>
<dbReference type="AlphaFoldDB" id="A0AAV4WZB4"/>
<dbReference type="EMBL" id="BPLR01016881">
    <property type="protein sequence ID" value="GIY87060.1"/>
    <property type="molecule type" value="Genomic_DNA"/>
</dbReference>
<comment type="caution">
    <text evidence="1">The sequence shown here is derived from an EMBL/GenBank/DDBJ whole genome shotgun (WGS) entry which is preliminary data.</text>
</comment>
<dbReference type="Proteomes" id="UP001054945">
    <property type="component" value="Unassembled WGS sequence"/>
</dbReference>
<protein>
    <submittedName>
        <fullName evidence="1">Uncharacterized protein</fullName>
    </submittedName>
</protein>
<sequence length="87" mass="9719">MHFFKSSIHYARATAEQCPINGVSKLDAEDTIDGKMTPLAPAQGFCLQHFYRLHKSALIELSLLKLTQMTVNSADNFKMPNFENAAC</sequence>
<name>A0AAV4WZB4_CAEEX</name>
<proteinExistence type="predicted"/>
<reference evidence="1 2" key="1">
    <citation type="submission" date="2021-06" db="EMBL/GenBank/DDBJ databases">
        <title>Caerostris extrusa draft genome.</title>
        <authorList>
            <person name="Kono N."/>
            <person name="Arakawa K."/>
        </authorList>
    </citation>
    <scope>NUCLEOTIDE SEQUENCE [LARGE SCALE GENOMIC DNA]</scope>
</reference>